<name>A0A1L6ZJI8_BACIA</name>
<keyword evidence="2" id="KW-0479">Metal-binding</keyword>
<evidence type="ECO:0000313" key="4">
    <source>
        <dbReference type="EMBL" id="APT46705.1"/>
    </source>
</evidence>
<reference evidence="4 5" key="1">
    <citation type="submission" date="2016-05" db="EMBL/GenBank/DDBJ databases">
        <title>Complete Genome and Methylome Analysis of Psychrotrophic Bacterial Isolates from Antarctic Lake Untersee.</title>
        <authorList>
            <person name="Fomenkov A."/>
            <person name="Akimov V.N."/>
            <person name="Vasilyeva L.V."/>
            <person name="Andersen D."/>
            <person name="Vincze T."/>
            <person name="Roberts R.J."/>
        </authorList>
    </citation>
    <scope>NUCLEOTIDE SEQUENCE [LARGE SCALE GENOMIC DNA]</scope>
    <source>
        <strain evidence="4 5">U14-5</strain>
    </source>
</reference>
<protein>
    <submittedName>
        <fullName evidence="4">Peptidase M48</fullName>
    </submittedName>
</protein>
<dbReference type="EMBL" id="CP015607">
    <property type="protein sequence ID" value="APT46705.1"/>
    <property type="molecule type" value="Genomic_DNA"/>
</dbReference>
<keyword evidence="3" id="KW-0482">Metalloprotease</keyword>
<dbReference type="GO" id="GO:0046872">
    <property type="term" value="F:metal ion binding"/>
    <property type="evidence" value="ECO:0007669"/>
    <property type="project" value="UniProtKB-KW"/>
</dbReference>
<organism evidence="4 5">
    <name type="scientific">Bacillus safensis</name>
    <dbReference type="NCBI Taxonomy" id="561879"/>
    <lineage>
        <taxon>Bacteria</taxon>
        <taxon>Bacillati</taxon>
        <taxon>Bacillota</taxon>
        <taxon>Bacilli</taxon>
        <taxon>Bacillales</taxon>
        <taxon>Bacillaceae</taxon>
        <taxon>Bacillus</taxon>
    </lineage>
</organism>
<dbReference type="InterPro" id="IPR032456">
    <property type="entry name" value="Peptidase_M48_N"/>
</dbReference>
<feature type="binding site" evidence="2">
    <location>
        <position position="283"/>
    </location>
    <ligand>
        <name>Zn(2+)</name>
        <dbReference type="ChEBI" id="CHEBI:29105"/>
        <note>catalytic</note>
    </ligand>
</feature>
<accession>A0A1L6ZJI8</accession>
<dbReference type="InterPro" id="IPR027057">
    <property type="entry name" value="CAXX_Prtase_1"/>
</dbReference>
<dbReference type="Pfam" id="PF01435">
    <property type="entry name" value="Peptidase_M48"/>
    <property type="match status" value="1"/>
</dbReference>
<gene>
    <name evidence="4" type="ORF">BSA145_13090</name>
</gene>
<dbReference type="Pfam" id="PF16491">
    <property type="entry name" value="Peptidase_M48_N"/>
    <property type="match status" value="1"/>
</dbReference>
<feature type="active site" evidence="1">
    <location>
        <position position="280"/>
    </location>
</feature>
<dbReference type="Proteomes" id="UP000185426">
    <property type="component" value="Chromosome"/>
</dbReference>
<dbReference type="GO" id="GO:0071586">
    <property type="term" value="P:CAAX-box protein processing"/>
    <property type="evidence" value="ECO:0007669"/>
    <property type="project" value="InterPro"/>
</dbReference>
<proteinExistence type="inferred from homology"/>
<feature type="binding site" evidence="2">
    <location>
        <position position="359"/>
    </location>
    <ligand>
        <name>Zn(2+)</name>
        <dbReference type="ChEBI" id="CHEBI:29105"/>
        <note>catalytic</note>
    </ligand>
</feature>
<dbReference type="FunFam" id="3.30.2010.10:FF:000010">
    <property type="entry name" value="M48 family peptidase"/>
    <property type="match status" value="1"/>
</dbReference>
<evidence type="ECO:0000256" key="1">
    <source>
        <dbReference type="PIRSR" id="PIRSR627057-1"/>
    </source>
</evidence>
<comment type="similarity">
    <text evidence="3">Belongs to the peptidase M48 family.</text>
</comment>
<keyword evidence="3" id="KW-0645">Protease</keyword>
<dbReference type="PANTHER" id="PTHR10120">
    <property type="entry name" value="CAAX PRENYL PROTEASE 1"/>
    <property type="match status" value="1"/>
</dbReference>
<keyword evidence="3" id="KW-0378">Hydrolase</keyword>
<evidence type="ECO:0000256" key="2">
    <source>
        <dbReference type="PIRSR" id="PIRSR627057-2"/>
    </source>
</evidence>
<dbReference type="Gene3D" id="3.30.2010.10">
    <property type="entry name" value="Metalloproteases ('zincins'), catalytic domain"/>
    <property type="match status" value="1"/>
</dbReference>
<comment type="cofactor">
    <cofactor evidence="2 3">
        <name>Zn(2+)</name>
        <dbReference type="ChEBI" id="CHEBI:29105"/>
    </cofactor>
    <text evidence="2 3">Binds 1 zinc ion per subunit.</text>
</comment>
<feature type="binding site" evidence="2">
    <location>
        <position position="279"/>
    </location>
    <ligand>
        <name>Zn(2+)</name>
        <dbReference type="ChEBI" id="CHEBI:29105"/>
        <note>catalytic</note>
    </ligand>
</feature>
<dbReference type="GO" id="GO:0004222">
    <property type="term" value="F:metalloendopeptidase activity"/>
    <property type="evidence" value="ECO:0007669"/>
    <property type="project" value="InterPro"/>
</dbReference>
<dbReference type="AlphaFoldDB" id="A0A1L6ZJI8"/>
<dbReference type="RefSeq" id="WP_075622750.1">
    <property type="nucleotide sequence ID" value="NZ_CP015607.1"/>
</dbReference>
<evidence type="ECO:0000313" key="5">
    <source>
        <dbReference type="Proteomes" id="UP000185426"/>
    </source>
</evidence>
<dbReference type="CDD" id="cd07343">
    <property type="entry name" value="M48A_Zmpste24p_like"/>
    <property type="match status" value="1"/>
</dbReference>
<evidence type="ECO:0000256" key="3">
    <source>
        <dbReference type="RuleBase" id="RU003983"/>
    </source>
</evidence>
<keyword evidence="2 3" id="KW-0862">Zinc</keyword>
<dbReference type="InterPro" id="IPR001915">
    <property type="entry name" value="Peptidase_M48"/>
</dbReference>
<feature type="active site" description="Proton donor" evidence="1">
    <location>
        <position position="363"/>
    </location>
</feature>
<sequence length="427" mass="49212">MRVRKWVALATVAYILYGLFIYSYLFLMGDSSVPESVKGTSADPHTFMTSHELVISENFSNIRNLLYFITIPLDWYVFFLLLILGFSRKIADWSLAAARFKFLSKLVYVFVLSLLTMIISLPIKWIGYQLSLHYGVSAQSTASWLKDQTLDFWIQYPLLALCAIVFFWLIQKRRKRWWLYAWCLTVPVTLFLFFIQPVVIDPLYNNFYPLKDQALEKKILTLADKAHIPADHVYEVNMSEKTNTMNAYVTGIGENKRIVLWDTTLQKLKDREILFIMAHEMGHYVMKHVYIGLAGYLVLSLAGLFAIDRLYFYLYQKGAATFRLKVSHDIAALPLLLIIVSMLSFAASPFTNAVSRHQERAADEYAVNMTKDGEAGVTSFQKLAKSGLSQVNPPFLVKVFRYGHPTMMERIMDMEKAAEKEKTPKKQ</sequence>